<keyword evidence="1" id="KW-0812">Transmembrane</keyword>
<accession>A0A2T2WUG8</accession>
<proteinExistence type="predicted"/>
<keyword evidence="1" id="KW-1133">Transmembrane helix</keyword>
<keyword evidence="2" id="KW-0732">Signal</keyword>
<dbReference type="InterPro" id="IPR017868">
    <property type="entry name" value="Filamin/ABP280_repeat-like"/>
</dbReference>
<dbReference type="EMBL" id="PXYT01000048">
    <property type="protein sequence ID" value="PSR25875.1"/>
    <property type="molecule type" value="Genomic_DNA"/>
</dbReference>
<dbReference type="AlphaFoldDB" id="A0A2T2WUG8"/>
<evidence type="ECO:0000313" key="4">
    <source>
        <dbReference type="Proteomes" id="UP000242699"/>
    </source>
</evidence>
<evidence type="ECO:0000313" key="3">
    <source>
        <dbReference type="EMBL" id="PSR25875.1"/>
    </source>
</evidence>
<feature type="chain" id="PRO_5039729130" evidence="2">
    <location>
        <begin position="20"/>
        <end position="777"/>
    </location>
</feature>
<dbReference type="Proteomes" id="UP000242699">
    <property type="component" value="Unassembled WGS sequence"/>
</dbReference>
<feature type="transmembrane region" description="Helical" evidence="1">
    <location>
        <begin position="756"/>
        <end position="773"/>
    </location>
</feature>
<evidence type="ECO:0000256" key="2">
    <source>
        <dbReference type="SAM" id="SignalP"/>
    </source>
</evidence>
<organism evidence="3 4">
    <name type="scientific">Sulfobacillus benefaciens</name>
    <dbReference type="NCBI Taxonomy" id="453960"/>
    <lineage>
        <taxon>Bacteria</taxon>
        <taxon>Bacillati</taxon>
        <taxon>Bacillota</taxon>
        <taxon>Clostridia</taxon>
        <taxon>Eubacteriales</taxon>
        <taxon>Clostridiales Family XVII. Incertae Sedis</taxon>
        <taxon>Sulfobacillus</taxon>
    </lineage>
</organism>
<reference evidence="3 4" key="1">
    <citation type="journal article" date="2014" name="BMC Genomics">
        <title>Comparison of environmental and isolate Sulfobacillus genomes reveals diverse carbon, sulfur, nitrogen, and hydrogen metabolisms.</title>
        <authorList>
            <person name="Justice N.B."/>
            <person name="Norman A."/>
            <person name="Brown C.T."/>
            <person name="Singh A."/>
            <person name="Thomas B.C."/>
            <person name="Banfield J.F."/>
        </authorList>
    </citation>
    <scope>NUCLEOTIDE SEQUENCE [LARGE SCALE GENOMIC DNA]</scope>
    <source>
        <strain evidence="3">AMDSBA1</strain>
    </source>
</reference>
<evidence type="ECO:0000256" key="1">
    <source>
        <dbReference type="SAM" id="Phobius"/>
    </source>
</evidence>
<name>A0A2T2WUG8_9FIRM</name>
<dbReference type="PROSITE" id="PS50194">
    <property type="entry name" value="FILAMIN_REPEAT"/>
    <property type="match status" value="1"/>
</dbReference>
<keyword evidence="1" id="KW-0472">Membrane</keyword>
<feature type="signal peptide" evidence="2">
    <location>
        <begin position="1"/>
        <end position="19"/>
    </location>
</feature>
<protein>
    <submittedName>
        <fullName evidence="3">Uncharacterized protein</fullName>
    </submittedName>
</protein>
<gene>
    <name evidence="3" type="ORF">C7B43_15890</name>
</gene>
<sequence length="777" mass="86213">MVLSTVFVTSMAFSGSVAAKSTPTIRVKYLSKSAQPFASLSKGSEGTGFILYYVNHRTQPSLVVKLEKFTRNGIGYAYLYEASGSHNTIPVRQNGKDVGLPNGLKPSLIIASPDGYWVRRGIPNYNLNVKVFGPIYALWGSSPATRGVKQGILNNVGTHELLATIQTRTSSSGIPLWDLRQLVPKFSGEGVYRVNYAQREAPPSSWHFGQSVSPLWPYVALTGHFLQGTPDVLTPPIVVNWDIGKITRFSEVVSVRSQANGYDFYSISPLKTGQHVINHLDFESPWGFYNLASTPQSYPNLIIRTQHFYPHDPWSVGISPVLIGKPLLNKPEENVRYSWADHPGNQNFNFKVDVFGFHSYPEHVAIAGGQSQVQAPSYQQYPSWVLSHKWPSTTFIDVQSGVYTTSEGIYAWPAQNIGAPYWMGWNTKPNLSMFRSIPKGLRGEYRVNSNHRPELYASPVDGRMHLLYAQGGIWNINNHETLVEKNLNGGRFINAWELVNTRKNHVHTVSQLFALPGALLYQGPKGVILDHASYSSSAFTIMPPDSKASWTSFVHKVAAYKSGNNPLHLSQWLNRFPGYAIKGPGTISHVIDTANGFQFALNPRQIPLWRGYIQGLGVLKQRSVVISYDAKNSKWSIIPEVPNPVTGSLKSGAAVHVDTPVSENVQVDNHANYIASGKLSVVVNGHTQWSQQIQLAGSNHSTLSVPWTPVKSGIARMVVEWNGKPLAMKTISVAEVARTNPLRLWQETIPTSNEEWMVLGLVLVVSASGFWIWRKTF</sequence>
<comment type="caution">
    <text evidence="3">The sequence shown here is derived from an EMBL/GenBank/DDBJ whole genome shotgun (WGS) entry which is preliminary data.</text>
</comment>